<keyword evidence="1" id="KW-0614">Plasmid</keyword>
<evidence type="ECO:0000313" key="2">
    <source>
        <dbReference type="Proteomes" id="UP000007575"/>
    </source>
</evidence>
<dbReference type="AlphaFoldDB" id="H8H1I3"/>
<geneLocation type="plasmid" evidence="1 2">
    <name>P2</name>
</geneLocation>
<dbReference type="EMBL" id="CP002193">
    <property type="protein sequence ID" value="AFD27380.1"/>
    <property type="molecule type" value="Genomic_DNA"/>
</dbReference>
<dbReference type="KEGG" id="dgo:DGo_PB0111"/>
<accession>H8H1I3</accession>
<keyword evidence="2" id="KW-1185">Reference proteome</keyword>
<gene>
    <name evidence="1" type="ordered locus">DGo_PB0111</name>
</gene>
<dbReference type="Proteomes" id="UP000007575">
    <property type="component" value="Plasmid P2"/>
</dbReference>
<organism evidence="1 2">
    <name type="scientific">Deinococcus gobiensis (strain DSM 21396 / JCM 16679 / CGMCC 1.7299 / I-0)</name>
    <dbReference type="NCBI Taxonomy" id="745776"/>
    <lineage>
        <taxon>Bacteria</taxon>
        <taxon>Thermotogati</taxon>
        <taxon>Deinococcota</taxon>
        <taxon>Deinococci</taxon>
        <taxon>Deinococcales</taxon>
        <taxon>Deinococcaceae</taxon>
        <taxon>Deinococcus</taxon>
    </lineage>
</organism>
<evidence type="ECO:0000313" key="1">
    <source>
        <dbReference type="EMBL" id="AFD27380.1"/>
    </source>
</evidence>
<name>H8H1I3_DEIGI</name>
<reference evidence="1 2" key="1">
    <citation type="journal article" date="2012" name="PLoS ONE">
        <title>Genome sequence and transcriptome analysis of the radioresistant bacterium Deinococcus gobiensis: insights into the extreme environmental adaptations.</title>
        <authorList>
            <person name="Yuan M."/>
            <person name="Chen M."/>
            <person name="Zhang W."/>
            <person name="Lu W."/>
            <person name="Wang J."/>
            <person name="Yang M."/>
            <person name="Zhao P."/>
            <person name="Tang R."/>
            <person name="Li X."/>
            <person name="Hao Y."/>
            <person name="Zhou Z."/>
            <person name="Zhan Y."/>
            <person name="Yu H."/>
            <person name="Teng C."/>
            <person name="Yan Y."/>
            <person name="Ping S."/>
            <person name="Wang Y."/>
            <person name="Lin M."/>
        </authorList>
    </citation>
    <scope>NUCLEOTIDE SEQUENCE [LARGE SCALE GENOMIC DNA]</scope>
    <source>
        <strain evidence="2">DSM 21396 / JCM 16679 / CGMCC 1.7299 / I-0</strain>
        <plasmid evidence="1">P2</plasmid>
    </source>
</reference>
<protein>
    <submittedName>
        <fullName evidence="1">Uncharacterized protein</fullName>
    </submittedName>
</protein>
<proteinExistence type="predicted"/>
<sequence>MTFEKGGRQFTVRLQDIEHPNMHTFNALYLQGRVTVLVSAHHLTQLMGALRQAVTPEMKGTLPGSWVQAGGLSEDEPQDR</sequence>
<dbReference type="HOGENOM" id="CLU_2583911_0_0_0"/>